<dbReference type="Proteomes" id="UP001642900">
    <property type="component" value="Unassembled WGS sequence"/>
</dbReference>
<keyword evidence="3" id="KW-1185">Reference proteome</keyword>
<protein>
    <submittedName>
        <fullName evidence="2">Complex I NDUFA9 subunit family protein</fullName>
    </submittedName>
</protein>
<evidence type="ECO:0000313" key="3">
    <source>
        <dbReference type="Proteomes" id="UP001642900"/>
    </source>
</evidence>
<feature type="region of interest" description="Disordered" evidence="1">
    <location>
        <begin position="1"/>
        <end position="22"/>
    </location>
</feature>
<organism evidence="2 3">
    <name type="scientific">Allomesorhizobium camelthorni</name>
    <dbReference type="NCBI Taxonomy" id="475069"/>
    <lineage>
        <taxon>Bacteria</taxon>
        <taxon>Pseudomonadati</taxon>
        <taxon>Pseudomonadota</taxon>
        <taxon>Alphaproteobacteria</taxon>
        <taxon>Hyphomicrobiales</taxon>
        <taxon>Phyllobacteriaceae</taxon>
        <taxon>Allomesorhizobium</taxon>
    </lineage>
</organism>
<feature type="non-terminal residue" evidence="2">
    <location>
        <position position="1"/>
    </location>
</feature>
<evidence type="ECO:0000256" key="1">
    <source>
        <dbReference type="SAM" id="MobiDB-lite"/>
    </source>
</evidence>
<proteinExistence type="predicted"/>
<dbReference type="AlphaFoldDB" id="A0A6G4WMW3"/>
<comment type="caution">
    <text evidence="2">The sequence shown here is derived from an EMBL/GenBank/DDBJ whole genome shotgun (WGS) entry which is preliminary data.</text>
</comment>
<reference evidence="2 3" key="1">
    <citation type="submission" date="2020-02" db="EMBL/GenBank/DDBJ databases">
        <title>Genome sequence of strain CCNWXJ40-4.</title>
        <authorList>
            <person name="Gao J."/>
            <person name="Sun J."/>
        </authorList>
    </citation>
    <scope>NUCLEOTIDE SEQUENCE [LARGE SCALE GENOMIC DNA]</scope>
    <source>
        <strain evidence="2 3">CCNWXJ 40-4</strain>
    </source>
</reference>
<dbReference type="EMBL" id="JAAKZF010000211">
    <property type="protein sequence ID" value="NGO56162.1"/>
    <property type="molecule type" value="Genomic_DNA"/>
</dbReference>
<evidence type="ECO:0000313" key="2">
    <source>
        <dbReference type="EMBL" id="NGO56162.1"/>
    </source>
</evidence>
<sequence>LELMQVDNVSSPEMPGFGELGISPHSVEDMLQEILWDH</sequence>
<gene>
    <name evidence="2" type="ORF">G6N73_35305</name>
</gene>
<name>A0A6G4WMW3_9HYPH</name>
<accession>A0A6G4WMW3</accession>